<dbReference type="PANTHER" id="PTHR43391:SF26">
    <property type="entry name" value="BLL7251 PROTEIN"/>
    <property type="match status" value="1"/>
</dbReference>
<keyword evidence="5" id="KW-1185">Reference proteome</keyword>
<evidence type="ECO:0000313" key="4">
    <source>
        <dbReference type="EMBL" id="GHD32383.1"/>
    </source>
</evidence>
<dbReference type="AlphaFoldDB" id="A0A918XI62"/>
<evidence type="ECO:0000313" key="5">
    <source>
        <dbReference type="Proteomes" id="UP000644693"/>
    </source>
</evidence>
<dbReference type="SUPFAM" id="SSF51735">
    <property type="entry name" value="NAD(P)-binding Rossmann-fold domains"/>
    <property type="match status" value="1"/>
</dbReference>
<dbReference type="PROSITE" id="PS00061">
    <property type="entry name" value="ADH_SHORT"/>
    <property type="match status" value="1"/>
</dbReference>
<comment type="caution">
    <text evidence="4">The sequence shown here is derived from an EMBL/GenBank/DDBJ whole genome shotgun (WGS) entry which is preliminary data.</text>
</comment>
<dbReference type="InterPro" id="IPR036291">
    <property type="entry name" value="NAD(P)-bd_dom_sf"/>
</dbReference>
<name>A0A918XI62_9GAMM</name>
<dbReference type="Pfam" id="PF00106">
    <property type="entry name" value="adh_short"/>
    <property type="match status" value="1"/>
</dbReference>
<dbReference type="Proteomes" id="UP000644693">
    <property type="component" value="Unassembled WGS sequence"/>
</dbReference>
<dbReference type="EMBL" id="BMYM01000001">
    <property type="protein sequence ID" value="GHD32383.1"/>
    <property type="molecule type" value="Genomic_DNA"/>
</dbReference>
<organism evidence="4 5">
    <name type="scientific">Parahalioglobus pacificus</name>
    <dbReference type="NCBI Taxonomy" id="930806"/>
    <lineage>
        <taxon>Bacteria</taxon>
        <taxon>Pseudomonadati</taxon>
        <taxon>Pseudomonadota</taxon>
        <taxon>Gammaproteobacteria</taxon>
        <taxon>Cellvibrionales</taxon>
        <taxon>Halieaceae</taxon>
        <taxon>Parahalioglobus</taxon>
    </lineage>
</organism>
<reference evidence="4" key="2">
    <citation type="submission" date="2020-09" db="EMBL/GenBank/DDBJ databases">
        <authorList>
            <person name="Sun Q."/>
            <person name="Kim S."/>
        </authorList>
    </citation>
    <scope>NUCLEOTIDE SEQUENCE</scope>
    <source>
        <strain evidence="4">KCTC 23430</strain>
    </source>
</reference>
<keyword evidence="2" id="KW-0560">Oxidoreductase</keyword>
<dbReference type="PANTHER" id="PTHR43391">
    <property type="entry name" value="RETINOL DEHYDROGENASE-RELATED"/>
    <property type="match status" value="1"/>
</dbReference>
<dbReference type="InterPro" id="IPR020904">
    <property type="entry name" value="Sc_DH/Rdtase_CS"/>
</dbReference>
<dbReference type="GO" id="GO:0016491">
    <property type="term" value="F:oxidoreductase activity"/>
    <property type="evidence" value="ECO:0007669"/>
    <property type="project" value="UniProtKB-KW"/>
</dbReference>
<proteinExistence type="inferred from homology"/>
<comment type="similarity">
    <text evidence="1 3">Belongs to the short-chain dehydrogenases/reductases (SDR) family.</text>
</comment>
<dbReference type="Gene3D" id="3.40.50.720">
    <property type="entry name" value="NAD(P)-binding Rossmann-like Domain"/>
    <property type="match status" value="1"/>
</dbReference>
<reference evidence="4" key="1">
    <citation type="journal article" date="2014" name="Int. J. Syst. Evol. Microbiol.">
        <title>Complete genome sequence of Corynebacterium casei LMG S-19264T (=DSM 44701T), isolated from a smear-ripened cheese.</title>
        <authorList>
            <consortium name="US DOE Joint Genome Institute (JGI-PGF)"/>
            <person name="Walter F."/>
            <person name="Albersmeier A."/>
            <person name="Kalinowski J."/>
            <person name="Ruckert C."/>
        </authorList>
    </citation>
    <scope>NUCLEOTIDE SEQUENCE</scope>
    <source>
        <strain evidence="4">KCTC 23430</strain>
    </source>
</reference>
<dbReference type="CDD" id="cd05233">
    <property type="entry name" value="SDR_c"/>
    <property type="match status" value="1"/>
</dbReference>
<protein>
    <submittedName>
        <fullName evidence="4">Short-chain type dehydrogenase/reductase</fullName>
    </submittedName>
</protein>
<evidence type="ECO:0000256" key="1">
    <source>
        <dbReference type="ARBA" id="ARBA00006484"/>
    </source>
</evidence>
<sequence length="286" mass="30156">MDSFEGNTAVITGGASGIGKAIAAACLAEGMCVVLADIEETVLADTCSEFDTQYPDKVLAVTTDVGKEEDLTRLRDTAFDHFGGVHLLCNNAGVGAGGGMLDATLNDWKWTMDVNLWSVINGCRLFLPRMVAQDTPCHIVNTASAAGLTPYNPSAAYTATKYAVVGLTENLHIEMKQRNTQVGVSVLCPGFVKTNIAYSGRNRPAELRDGGGDGAPHGDPAFEAMRHMVASGIPAEALAEMVIAAIRSQDLYITSIPLEPVLALRNNVIIGGGGLEPLTSLDDFKN</sequence>
<dbReference type="PRINTS" id="PR00081">
    <property type="entry name" value="GDHRDH"/>
</dbReference>
<evidence type="ECO:0000256" key="2">
    <source>
        <dbReference type="ARBA" id="ARBA00023002"/>
    </source>
</evidence>
<dbReference type="InterPro" id="IPR002347">
    <property type="entry name" value="SDR_fam"/>
</dbReference>
<dbReference type="FunFam" id="3.40.50.720:FF:000084">
    <property type="entry name" value="Short-chain dehydrogenase reductase"/>
    <property type="match status" value="1"/>
</dbReference>
<gene>
    <name evidence="4" type="ORF">GCM10007053_16490</name>
</gene>
<dbReference type="RefSeq" id="WP_189477037.1">
    <property type="nucleotide sequence ID" value="NZ_BMYM01000001.1"/>
</dbReference>
<dbReference type="PRINTS" id="PR00080">
    <property type="entry name" value="SDRFAMILY"/>
</dbReference>
<evidence type="ECO:0000256" key="3">
    <source>
        <dbReference type="RuleBase" id="RU000363"/>
    </source>
</evidence>
<accession>A0A918XI62</accession>